<sequence length="372" mass="41078" precursor="true">MQVRSLFVLTVTLTLGILASAAQAADSIILRPDFRKITDRTVTSFDPDGVKLDDGTVLAWDKIQKATLGPPRQASFDELLNKLEKPLGRLDVGLKAGDYQGLLESAEELYPIYQERNSRTAYLVFQSLMWGRLAHGQRAQAVAPYLRCYNYLMLHPDEKNLLPGRRTLQFDPKTGLCSDLPPVWFSAEEAKAALPEVVAAVQQMKANRPDGVYLYYASLLTSAGDAAQADRFLKAVRGPFPISLQLRTIVQAQAEAISGKRGVSLGALEGSVDSMLPETRPLGLYWLGIAKLSSDDPKIQRQGVLQLLYLPALYGEQYPELAAASLYAGMTTLAEMKDLNSSLALRREIQKTYPQTWHAQQLKRDAAKPDAP</sequence>
<organism evidence="2 3">
    <name type="scientific">Lignipirellula cremea</name>
    <dbReference type="NCBI Taxonomy" id="2528010"/>
    <lineage>
        <taxon>Bacteria</taxon>
        <taxon>Pseudomonadati</taxon>
        <taxon>Planctomycetota</taxon>
        <taxon>Planctomycetia</taxon>
        <taxon>Pirellulales</taxon>
        <taxon>Pirellulaceae</taxon>
        <taxon>Lignipirellula</taxon>
    </lineage>
</organism>
<evidence type="ECO:0000313" key="2">
    <source>
        <dbReference type="EMBL" id="QDU94892.1"/>
    </source>
</evidence>
<dbReference type="OrthoDB" id="247609at2"/>
<keyword evidence="3" id="KW-1185">Reference proteome</keyword>
<gene>
    <name evidence="2" type="ORF">Pla8534_27000</name>
</gene>
<accession>A0A518DSS4</accession>
<keyword evidence="1" id="KW-0732">Signal</keyword>
<dbReference type="KEGG" id="lcre:Pla8534_27000"/>
<evidence type="ECO:0000313" key="3">
    <source>
        <dbReference type="Proteomes" id="UP000317648"/>
    </source>
</evidence>
<proteinExistence type="predicted"/>
<dbReference type="RefSeq" id="WP_145053680.1">
    <property type="nucleotide sequence ID" value="NZ_CP036433.1"/>
</dbReference>
<dbReference type="Proteomes" id="UP000317648">
    <property type="component" value="Chromosome"/>
</dbReference>
<dbReference type="AlphaFoldDB" id="A0A518DSS4"/>
<feature type="chain" id="PRO_5022123029" description="Tetratricopeptide repeat protein" evidence="1">
    <location>
        <begin position="25"/>
        <end position="372"/>
    </location>
</feature>
<evidence type="ECO:0008006" key="4">
    <source>
        <dbReference type="Google" id="ProtNLM"/>
    </source>
</evidence>
<evidence type="ECO:0000256" key="1">
    <source>
        <dbReference type="SAM" id="SignalP"/>
    </source>
</evidence>
<dbReference type="EMBL" id="CP036433">
    <property type="protein sequence ID" value="QDU94892.1"/>
    <property type="molecule type" value="Genomic_DNA"/>
</dbReference>
<reference evidence="2 3" key="1">
    <citation type="submission" date="2019-02" db="EMBL/GenBank/DDBJ databases">
        <title>Deep-cultivation of Planctomycetes and their phenomic and genomic characterization uncovers novel biology.</title>
        <authorList>
            <person name="Wiegand S."/>
            <person name="Jogler M."/>
            <person name="Boedeker C."/>
            <person name="Pinto D."/>
            <person name="Vollmers J."/>
            <person name="Rivas-Marin E."/>
            <person name="Kohn T."/>
            <person name="Peeters S.H."/>
            <person name="Heuer A."/>
            <person name="Rast P."/>
            <person name="Oberbeckmann S."/>
            <person name="Bunk B."/>
            <person name="Jeske O."/>
            <person name="Meyerdierks A."/>
            <person name="Storesund J.E."/>
            <person name="Kallscheuer N."/>
            <person name="Luecker S."/>
            <person name="Lage O.M."/>
            <person name="Pohl T."/>
            <person name="Merkel B.J."/>
            <person name="Hornburger P."/>
            <person name="Mueller R.-W."/>
            <person name="Bruemmer F."/>
            <person name="Labrenz M."/>
            <person name="Spormann A.M."/>
            <person name="Op den Camp H."/>
            <person name="Overmann J."/>
            <person name="Amann R."/>
            <person name="Jetten M.S.M."/>
            <person name="Mascher T."/>
            <person name="Medema M.H."/>
            <person name="Devos D.P."/>
            <person name="Kaster A.-K."/>
            <person name="Ovreas L."/>
            <person name="Rohde M."/>
            <person name="Galperin M.Y."/>
            <person name="Jogler C."/>
        </authorList>
    </citation>
    <scope>NUCLEOTIDE SEQUENCE [LARGE SCALE GENOMIC DNA]</scope>
    <source>
        <strain evidence="2 3">Pla85_3_4</strain>
    </source>
</reference>
<protein>
    <recommendedName>
        <fullName evidence="4">Tetratricopeptide repeat protein</fullName>
    </recommendedName>
</protein>
<name>A0A518DSS4_9BACT</name>
<feature type="signal peptide" evidence="1">
    <location>
        <begin position="1"/>
        <end position="24"/>
    </location>
</feature>